<keyword evidence="1" id="KW-0732">Signal</keyword>
<dbReference type="Proteomes" id="UP000093432">
    <property type="component" value="Unassembled WGS sequence"/>
</dbReference>
<feature type="signal peptide" evidence="1">
    <location>
        <begin position="1"/>
        <end position="21"/>
    </location>
</feature>
<evidence type="ECO:0000256" key="1">
    <source>
        <dbReference type="SAM" id="SignalP"/>
    </source>
</evidence>
<accession>A0A1B8ZAX9</accession>
<evidence type="ECO:0000313" key="4">
    <source>
        <dbReference type="EMBL" id="RTZ50188.1"/>
    </source>
</evidence>
<evidence type="ECO:0000313" key="3">
    <source>
        <dbReference type="EMBL" id="OCA68730.1"/>
    </source>
</evidence>
<evidence type="ECO:0000313" key="5">
    <source>
        <dbReference type="Proteomes" id="UP000093432"/>
    </source>
</evidence>
<keyword evidence="7" id="KW-1185">Reference proteome</keyword>
<protein>
    <submittedName>
        <fullName evidence="3">Uncharacterized protein</fullName>
    </submittedName>
</protein>
<dbReference type="RefSeq" id="WP_065400861.1">
    <property type="nucleotide sequence ID" value="NZ_CP064938.1"/>
</dbReference>
<organism evidence="3 5">
    <name type="scientific">Chryseobacterium arthrosphaerae</name>
    <dbReference type="NCBI Taxonomy" id="651561"/>
    <lineage>
        <taxon>Bacteria</taxon>
        <taxon>Pseudomonadati</taxon>
        <taxon>Bacteroidota</taxon>
        <taxon>Flavobacteriia</taxon>
        <taxon>Flavobacteriales</taxon>
        <taxon>Weeksellaceae</taxon>
        <taxon>Chryseobacterium group</taxon>
        <taxon>Chryseobacterium</taxon>
    </lineage>
</organism>
<evidence type="ECO:0000313" key="7">
    <source>
        <dbReference type="Proteomes" id="UP001350005"/>
    </source>
</evidence>
<proteinExistence type="predicted"/>
<reference evidence="5" key="2">
    <citation type="submission" date="2016-07" db="EMBL/GenBank/DDBJ databases">
        <authorList>
            <person name="Florea S."/>
            <person name="Webb J.S."/>
            <person name="Jaromczyk J."/>
            <person name="Schardl C.L."/>
        </authorList>
    </citation>
    <scope>NUCLEOTIDE SEQUENCE [LARGE SCALE GENOMIC DNA]</scope>
    <source>
        <strain evidence="5">CC-VM-7</strain>
    </source>
</reference>
<dbReference type="OrthoDB" id="1243155at2"/>
<dbReference type="STRING" id="651561.BBI00_21245"/>
<gene>
    <name evidence="3" type="ORF">BBI00_21245</name>
    <name evidence="4" type="ORF">EJ377_09570</name>
    <name evidence="2" type="ORF">V2E39_03415</name>
</gene>
<sequence length="225" mass="25447">MKNYKIIFFVILTMMGQYVSAQTEVKKPKEAFELFFGTFVNNDEAALNKLNDYLRPTVEGQNAYQVNFKETSEEMKNGSVENFLAAFPKAAAAACKKEAEEYFTAMLTNFKTGKLTVKDVKVVPNEYMEGDKIAEVTYSVSFKVPSKLTHGPTGDVKKVKAEDLKKYLIQAAQDFKNADKTVTTDQTFSLYELKEGGKIYYWNGSPDQIVSNLTDFYFESFGSDE</sequence>
<dbReference type="AlphaFoldDB" id="A0A1B8ZAX9"/>
<dbReference type="EMBL" id="RYFC01000001">
    <property type="protein sequence ID" value="RTZ50188.1"/>
    <property type="molecule type" value="Genomic_DNA"/>
</dbReference>
<name>A0A1B8ZAX9_9FLAO</name>
<reference evidence="4 6" key="3">
    <citation type="submission" date="2018-12" db="EMBL/GenBank/DDBJ databases">
        <title>Draft Genome Sequence of Chryseobacterium arthrosphaerae strain ED882-96 Isolated from the Blood of a Patient with Liver Cirrhosis in Taiwan.</title>
        <authorList>
            <person name="Lin J.-N."/>
            <person name="Lai C.-H."/>
            <person name="Yang C.-H."/>
            <person name="Huang Y.-H."/>
        </authorList>
    </citation>
    <scope>NUCLEOTIDE SEQUENCE [LARGE SCALE GENOMIC DNA]</scope>
    <source>
        <strain evidence="4 6">ED882-96</strain>
    </source>
</reference>
<reference evidence="2 7" key="4">
    <citation type="submission" date="2024-01" db="EMBL/GenBank/DDBJ databases">
        <title>Whole genome of Chryseobacterium arthrosphaerae NNCa 2741.</title>
        <authorList>
            <person name="Boriskina E.V."/>
            <person name="Gordinskaya N.A."/>
            <person name="Kropotov V.S."/>
            <person name="Alekseeva A.E."/>
            <person name="Makhova M.A."/>
            <person name="Kryazhev D.V."/>
            <person name="Shkurkina I.S."/>
        </authorList>
    </citation>
    <scope>NUCLEOTIDE SEQUENCE [LARGE SCALE GENOMIC DNA]</scope>
    <source>
        <strain evidence="2 7">NNCa 2741</strain>
    </source>
</reference>
<reference evidence="3" key="1">
    <citation type="submission" date="2016-07" db="EMBL/GenBank/DDBJ databases">
        <authorList>
            <person name="Jeong J.-J."/>
            <person name="Kim D.W."/>
            <person name="Sang M.K."/>
            <person name="Choi I.-G."/>
            <person name="Kim K.D."/>
        </authorList>
    </citation>
    <scope>NUCLEOTIDE SEQUENCE</scope>
    <source>
        <strain evidence="3">CC-VM-7</strain>
    </source>
</reference>
<dbReference type="Proteomes" id="UP000276953">
    <property type="component" value="Unassembled WGS sequence"/>
</dbReference>
<feature type="chain" id="PRO_5044555972" evidence="1">
    <location>
        <begin position="22"/>
        <end position="225"/>
    </location>
</feature>
<evidence type="ECO:0000313" key="6">
    <source>
        <dbReference type="Proteomes" id="UP000276953"/>
    </source>
</evidence>
<dbReference type="EMBL" id="JAZGJU010000005">
    <property type="protein sequence ID" value="MEE6126434.1"/>
    <property type="molecule type" value="Genomic_DNA"/>
</dbReference>
<dbReference type="EMBL" id="MAYG01000031">
    <property type="protein sequence ID" value="OCA68730.1"/>
    <property type="molecule type" value="Genomic_DNA"/>
</dbReference>
<comment type="caution">
    <text evidence="3">The sequence shown here is derived from an EMBL/GenBank/DDBJ whole genome shotgun (WGS) entry which is preliminary data.</text>
</comment>
<evidence type="ECO:0000313" key="2">
    <source>
        <dbReference type="EMBL" id="MEE6126434.1"/>
    </source>
</evidence>
<dbReference type="Proteomes" id="UP001350005">
    <property type="component" value="Unassembled WGS sequence"/>
</dbReference>